<feature type="compositionally biased region" description="Low complexity" evidence="1">
    <location>
        <begin position="176"/>
        <end position="186"/>
    </location>
</feature>
<feature type="compositionally biased region" description="Basic and acidic residues" evidence="1">
    <location>
        <begin position="19"/>
        <end position="28"/>
    </location>
</feature>
<dbReference type="Proteomes" id="UP001316803">
    <property type="component" value="Unassembled WGS sequence"/>
</dbReference>
<accession>A0AAN8ECQ5</accession>
<organism evidence="2 3">
    <name type="scientific">Knufia fluminis</name>
    <dbReference type="NCBI Taxonomy" id="191047"/>
    <lineage>
        <taxon>Eukaryota</taxon>
        <taxon>Fungi</taxon>
        <taxon>Dikarya</taxon>
        <taxon>Ascomycota</taxon>
        <taxon>Pezizomycotina</taxon>
        <taxon>Eurotiomycetes</taxon>
        <taxon>Chaetothyriomycetidae</taxon>
        <taxon>Chaetothyriales</taxon>
        <taxon>Trichomeriaceae</taxon>
        <taxon>Knufia</taxon>
    </lineage>
</organism>
<feature type="compositionally biased region" description="Polar residues" evidence="1">
    <location>
        <begin position="202"/>
        <end position="213"/>
    </location>
</feature>
<evidence type="ECO:0000313" key="3">
    <source>
        <dbReference type="Proteomes" id="UP001316803"/>
    </source>
</evidence>
<feature type="compositionally biased region" description="Polar residues" evidence="1">
    <location>
        <begin position="297"/>
        <end position="310"/>
    </location>
</feature>
<comment type="caution">
    <text evidence="2">The sequence shown here is derived from an EMBL/GenBank/DDBJ whole genome shotgun (WGS) entry which is preliminary data.</text>
</comment>
<dbReference type="EMBL" id="JAKLMC020000015">
    <property type="protein sequence ID" value="KAK5952464.1"/>
    <property type="molecule type" value="Genomic_DNA"/>
</dbReference>
<feature type="region of interest" description="Disordered" evidence="1">
    <location>
        <begin position="1"/>
        <end position="463"/>
    </location>
</feature>
<reference evidence="2 3" key="1">
    <citation type="submission" date="2022-12" db="EMBL/GenBank/DDBJ databases">
        <title>Genomic features and morphological characterization of a novel Knufia sp. strain isolated from spacecraft assembly facility.</title>
        <authorList>
            <person name="Teixeira M."/>
            <person name="Chander A.M."/>
            <person name="Stajich J.E."/>
            <person name="Venkateswaran K."/>
        </authorList>
    </citation>
    <scope>NUCLEOTIDE SEQUENCE [LARGE SCALE GENOMIC DNA]</scope>
    <source>
        <strain evidence="2 3">FJI-L2-BK-P2</strain>
    </source>
</reference>
<proteinExistence type="predicted"/>
<feature type="compositionally biased region" description="Low complexity" evidence="1">
    <location>
        <begin position="273"/>
        <end position="296"/>
    </location>
</feature>
<protein>
    <submittedName>
        <fullName evidence="2">Uncharacterized protein</fullName>
    </submittedName>
</protein>
<feature type="compositionally biased region" description="Polar residues" evidence="1">
    <location>
        <begin position="243"/>
        <end position="272"/>
    </location>
</feature>
<name>A0AAN8ECQ5_9EURO</name>
<feature type="compositionally biased region" description="Low complexity" evidence="1">
    <location>
        <begin position="312"/>
        <end position="332"/>
    </location>
</feature>
<dbReference type="AlphaFoldDB" id="A0AAN8ECQ5"/>
<gene>
    <name evidence="2" type="ORF">OHC33_006507</name>
</gene>
<feature type="compositionally biased region" description="Polar residues" evidence="1">
    <location>
        <begin position="97"/>
        <end position="113"/>
    </location>
</feature>
<sequence length="463" mass="49408">MNDLKGLAKGGWHPKGKNGGKESWRGDFKGINQVAGWMGKSKSPGAEAAQEHVSRPLATLKDPAAFGPPPKNVNYHGGAALPNEITPHRSGLGAPLAQSTIIDANRASQSPQLQEEDHPARPPPPALPYRADRTGLKTDNLPPPPVHRDRRDGGVLPPPSRPPAPAAQPRLPPRLPSRQNTTSPVTEEPPPPSYDAVATPQPVGSSYINQSAVNRLGNAGVSVPGLGIGKQNEPNPWKDERSTSQSSGTNQLSELQSRFSRMNTPSQETGVTSPSTPAQVQSPSQSSLPSWKQSQSAFQTASNLRTNPQKVSLADAQSAAQTAGQAQRSASAFREKHADSIASAQSKAKTWDQKYKVTSKINKFLDEHSDSNPAKQQQTQQPYAQQYQNEQQYQQPVQPASAYNPAPIMPHHPSTSPLPVQSPPPTELPASIARKPPPPPAPRKPVSLQAPPPVPTGTKPSFG</sequence>
<feature type="compositionally biased region" description="Pro residues" evidence="1">
    <location>
        <begin position="156"/>
        <end position="175"/>
    </location>
</feature>
<keyword evidence="3" id="KW-1185">Reference proteome</keyword>
<evidence type="ECO:0000313" key="2">
    <source>
        <dbReference type="EMBL" id="KAK5952464.1"/>
    </source>
</evidence>
<evidence type="ECO:0000256" key="1">
    <source>
        <dbReference type="SAM" id="MobiDB-lite"/>
    </source>
</evidence>
<feature type="compositionally biased region" description="Low complexity" evidence="1">
    <location>
        <begin position="373"/>
        <end position="403"/>
    </location>
</feature>